<dbReference type="Proteomes" id="UP000007800">
    <property type="component" value="Unassembled WGS sequence"/>
</dbReference>
<dbReference type="RefSeq" id="XP_002778482.1">
    <property type="nucleotide sequence ID" value="XM_002778436.1"/>
</dbReference>
<name>C5KZ13_PERM5</name>
<evidence type="ECO:0000313" key="2">
    <source>
        <dbReference type="Proteomes" id="UP000007800"/>
    </source>
</evidence>
<evidence type="ECO:0000313" key="1">
    <source>
        <dbReference type="EMBL" id="EER10277.1"/>
    </source>
</evidence>
<reference evidence="1 2" key="1">
    <citation type="submission" date="2008-07" db="EMBL/GenBank/DDBJ databases">
        <authorList>
            <person name="El-Sayed N."/>
            <person name="Caler E."/>
            <person name="Inman J."/>
            <person name="Amedeo P."/>
            <person name="Hass B."/>
            <person name="Wortman J."/>
        </authorList>
    </citation>
    <scope>NUCLEOTIDE SEQUENCE [LARGE SCALE GENOMIC DNA]</scope>
    <source>
        <strain evidence="2">ATCC 50983 / TXsc</strain>
    </source>
</reference>
<dbReference type="GeneID" id="9038844"/>
<gene>
    <name evidence="1" type="ORF">Pmar_PMAR001726</name>
</gene>
<keyword evidence="2" id="KW-1185">Reference proteome</keyword>
<dbReference type="AlphaFoldDB" id="C5KZ13"/>
<dbReference type="OrthoDB" id="7490362at2759"/>
<sequence length="217" mass="24718">MLHLGPTGVVLHADVDREAALRVTSKPQPTVEDSLDTIDFLQLVDDVDQKSDNLYFGKPTLESLLCGACLESFIDETGVSDCSDFASEDPLRPGYNETRFEGFTTEASTDEEGKEMEVKRFRYGIPWLTSRRLAKPTVADVERCITRHRVSANKLKEEGSFDHYAKVFQRYIDMGVLVRVDKSEWAKPLTFYSGPAGAKWHYLPWSHRLWPRENQAL</sequence>
<proteinExistence type="predicted"/>
<accession>C5KZ13</accession>
<organism evidence="2">
    <name type="scientific">Perkinsus marinus (strain ATCC 50983 / TXsc)</name>
    <dbReference type="NCBI Taxonomy" id="423536"/>
    <lineage>
        <taxon>Eukaryota</taxon>
        <taxon>Sar</taxon>
        <taxon>Alveolata</taxon>
        <taxon>Perkinsozoa</taxon>
        <taxon>Perkinsea</taxon>
        <taxon>Perkinsida</taxon>
        <taxon>Perkinsidae</taxon>
        <taxon>Perkinsus</taxon>
    </lineage>
</organism>
<protein>
    <submittedName>
        <fullName evidence="1">Uncharacterized protein</fullName>
    </submittedName>
</protein>
<dbReference type="InParanoid" id="C5KZ13"/>
<dbReference type="EMBL" id="GG677670">
    <property type="protein sequence ID" value="EER10277.1"/>
    <property type="molecule type" value="Genomic_DNA"/>
</dbReference>